<dbReference type="RefSeq" id="WP_184474293.1">
    <property type="nucleotide sequence ID" value="NZ_JACHOV010000002.1"/>
</dbReference>
<feature type="region of interest" description="Disordered" evidence="1">
    <location>
        <begin position="20"/>
        <end position="81"/>
    </location>
</feature>
<keyword evidence="3" id="KW-1185">Reference proteome</keyword>
<comment type="caution">
    <text evidence="2">The sequence shown here is derived from an EMBL/GenBank/DDBJ whole genome shotgun (WGS) entry which is preliminary data.</text>
</comment>
<accession>A0A840HRY5</accession>
<gene>
    <name evidence="2" type="ORF">HNQ99_000749</name>
</gene>
<reference evidence="2 3" key="1">
    <citation type="submission" date="2020-08" db="EMBL/GenBank/DDBJ databases">
        <title>Genomic Encyclopedia of Type Strains, Phase IV (KMG-IV): sequencing the most valuable type-strain genomes for metagenomic binning, comparative biology and taxonomic classification.</title>
        <authorList>
            <person name="Goeker M."/>
        </authorList>
    </citation>
    <scope>NUCLEOTIDE SEQUENCE [LARGE SCALE GENOMIC DNA]</scope>
    <source>
        <strain evidence="2 3">DSM 7465</strain>
    </source>
</reference>
<dbReference type="Proteomes" id="UP000575068">
    <property type="component" value="Unassembled WGS sequence"/>
</dbReference>
<evidence type="ECO:0000256" key="1">
    <source>
        <dbReference type="SAM" id="MobiDB-lite"/>
    </source>
</evidence>
<name>A0A840HRY5_9SPHN</name>
<keyword evidence="2" id="KW-0449">Lipoprotein</keyword>
<dbReference type="AlphaFoldDB" id="A0A840HRY5"/>
<evidence type="ECO:0000313" key="2">
    <source>
        <dbReference type="EMBL" id="MBB4640461.1"/>
    </source>
</evidence>
<protein>
    <submittedName>
        <fullName evidence="2">Putative small lipoprotein YifL</fullName>
    </submittedName>
</protein>
<sequence length="81" mass="8688">MTVKSIVPTLAALALAACGSRTPLTPPEGKSLPPKSLAAPEAPTPEELMEPSPQSRPSRTDELRKQSEKREQDEFELPPPG</sequence>
<dbReference type="EMBL" id="JACHOV010000002">
    <property type="protein sequence ID" value="MBB4640461.1"/>
    <property type="molecule type" value="Genomic_DNA"/>
</dbReference>
<feature type="compositionally biased region" description="Basic and acidic residues" evidence="1">
    <location>
        <begin position="58"/>
        <end position="72"/>
    </location>
</feature>
<dbReference type="PROSITE" id="PS51257">
    <property type="entry name" value="PROKAR_LIPOPROTEIN"/>
    <property type="match status" value="1"/>
</dbReference>
<proteinExistence type="predicted"/>
<evidence type="ECO:0000313" key="3">
    <source>
        <dbReference type="Proteomes" id="UP000575068"/>
    </source>
</evidence>
<organism evidence="2 3">
    <name type="scientific">Rhizorhapis suberifaciens</name>
    <name type="common">corky root of lettuce</name>
    <dbReference type="NCBI Taxonomy" id="13656"/>
    <lineage>
        <taxon>Bacteria</taxon>
        <taxon>Pseudomonadati</taxon>
        <taxon>Pseudomonadota</taxon>
        <taxon>Alphaproteobacteria</taxon>
        <taxon>Sphingomonadales</taxon>
        <taxon>Sphingomonadaceae</taxon>
        <taxon>Rhizorhapis</taxon>
    </lineage>
</organism>